<dbReference type="PANTHER" id="PTHR33321:SF12">
    <property type="entry name" value="PLANT BASIC SECRETORY PROTEIN (BSP) FAMILY PROTEIN"/>
    <property type="match status" value="1"/>
</dbReference>
<dbReference type="PANTHER" id="PTHR33321">
    <property type="match status" value="1"/>
</dbReference>
<feature type="compositionally biased region" description="Basic and acidic residues" evidence="1">
    <location>
        <begin position="243"/>
        <end position="256"/>
    </location>
</feature>
<feature type="compositionally biased region" description="Basic and acidic residues" evidence="1">
    <location>
        <begin position="448"/>
        <end position="457"/>
    </location>
</feature>
<sequence length="534" mass="60964">MPPLHPQYFQIPMTPIPDSSTRPKPPPQPHPKPLLRLEIRDLSSSGSKSFLSLLDCANILQEAVDGVLSHLYTAGSTIPPTRSITLILRSMGGVAYTTGSDIDDDHKEIHFSTDYIESIPQDRRKMEMLGVLRHEMVHCWQWAAKGTCPGGLIEGIADWVRLRCGFVPPHWRRECEGEWDAGYQHTGYFLEYLETRFGRGMVVKINERLRERRYEEDGFWVDCCGHPVKKLWKEYGRSVRGECGESEVKEEHGSKDEEQESKDEEQESKDEEQESEDDIANTTDVKSTTDGKATDSKPKSEPDPRHLALIKTVQELRALQAQPEHKRDHLRENVLLLLETKQLAALGRVLLDANGNPIWRYYPDGTVSAPYPLPEDITAPPLPNSLAVKLYTHTIKHYSSSFTATMKYTRRIDGRHPHANSLHYNSDSGPADVDPQRDILTTTNGKSSDGHETEGHPDEDQFEYAYYWIPYIRCNDCDVGKLYPFHMSEGWDGSWERHLREEGHVTRVDERVEREYKEEQASKVDEGGGSEKVD</sequence>
<accession>A0A9P4NPT6</accession>
<comment type="caution">
    <text evidence="2">The sequence shown here is derived from an EMBL/GenBank/DDBJ whole genome shotgun (WGS) entry which is preliminary data.</text>
</comment>
<dbReference type="OrthoDB" id="891726at2759"/>
<feature type="region of interest" description="Disordered" evidence="1">
    <location>
        <begin position="1"/>
        <end position="32"/>
    </location>
</feature>
<dbReference type="AlphaFoldDB" id="A0A9P4NPT6"/>
<gene>
    <name evidence="2" type="ORF">EJ08DRAFT_650469</name>
</gene>
<feature type="compositionally biased region" description="Acidic residues" evidence="1">
    <location>
        <begin position="257"/>
        <end position="279"/>
    </location>
</feature>
<dbReference type="Proteomes" id="UP000800235">
    <property type="component" value="Unassembled WGS sequence"/>
</dbReference>
<dbReference type="InterPro" id="IPR007541">
    <property type="entry name" value="Uncharacterised_BSP"/>
</dbReference>
<feature type="region of interest" description="Disordered" evidence="1">
    <location>
        <begin position="511"/>
        <end position="534"/>
    </location>
</feature>
<name>A0A9P4NPT6_9PEZI</name>
<evidence type="ECO:0000313" key="2">
    <source>
        <dbReference type="EMBL" id="KAF2429452.1"/>
    </source>
</evidence>
<evidence type="ECO:0000313" key="3">
    <source>
        <dbReference type="Proteomes" id="UP000800235"/>
    </source>
</evidence>
<proteinExistence type="predicted"/>
<feature type="compositionally biased region" description="Basic and acidic residues" evidence="1">
    <location>
        <begin position="287"/>
        <end position="306"/>
    </location>
</feature>
<dbReference type="Pfam" id="PF04450">
    <property type="entry name" value="BSP"/>
    <property type="match status" value="1"/>
</dbReference>
<dbReference type="EMBL" id="MU007047">
    <property type="protein sequence ID" value="KAF2429452.1"/>
    <property type="molecule type" value="Genomic_DNA"/>
</dbReference>
<keyword evidence="3" id="KW-1185">Reference proteome</keyword>
<organism evidence="2 3">
    <name type="scientific">Tothia fuscella</name>
    <dbReference type="NCBI Taxonomy" id="1048955"/>
    <lineage>
        <taxon>Eukaryota</taxon>
        <taxon>Fungi</taxon>
        <taxon>Dikarya</taxon>
        <taxon>Ascomycota</taxon>
        <taxon>Pezizomycotina</taxon>
        <taxon>Dothideomycetes</taxon>
        <taxon>Pleosporomycetidae</taxon>
        <taxon>Venturiales</taxon>
        <taxon>Cylindrosympodiaceae</taxon>
        <taxon>Tothia</taxon>
    </lineage>
</organism>
<feature type="compositionally biased region" description="Pro residues" evidence="1">
    <location>
        <begin position="23"/>
        <end position="32"/>
    </location>
</feature>
<protein>
    <submittedName>
        <fullName evidence="2">BSP-domain-containing protein</fullName>
    </submittedName>
</protein>
<evidence type="ECO:0000256" key="1">
    <source>
        <dbReference type="SAM" id="MobiDB-lite"/>
    </source>
</evidence>
<feature type="region of interest" description="Disordered" evidence="1">
    <location>
        <begin position="243"/>
        <end position="306"/>
    </location>
</feature>
<feature type="region of interest" description="Disordered" evidence="1">
    <location>
        <begin position="417"/>
        <end position="457"/>
    </location>
</feature>
<reference evidence="2" key="1">
    <citation type="journal article" date="2020" name="Stud. Mycol.">
        <title>101 Dothideomycetes genomes: a test case for predicting lifestyles and emergence of pathogens.</title>
        <authorList>
            <person name="Haridas S."/>
            <person name="Albert R."/>
            <person name="Binder M."/>
            <person name="Bloem J."/>
            <person name="Labutti K."/>
            <person name="Salamov A."/>
            <person name="Andreopoulos B."/>
            <person name="Baker S."/>
            <person name="Barry K."/>
            <person name="Bills G."/>
            <person name="Bluhm B."/>
            <person name="Cannon C."/>
            <person name="Castanera R."/>
            <person name="Culley D."/>
            <person name="Daum C."/>
            <person name="Ezra D."/>
            <person name="Gonzalez J."/>
            <person name="Henrissat B."/>
            <person name="Kuo A."/>
            <person name="Liang C."/>
            <person name="Lipzen A."/>
            <person name="Lutzoni F."/>
            <person name="Magnuson J."/>
            <person name="Mondo S."/>
            <person name="Nolan M."/>
            <person name="Ohm R."/>
            <person name="Pangilinan J."/>
            <person name="Park H.-J."/>
            <person name="Ramirez L."/>
            <person name="Alfaro M."/>
            <person name="Sun H."/>
            <person name="Tritt A."/>
            <person name="Yoshinaga Y."/>
            <person name="Zwiers L.-H."/>
            <person name="Turgeon B."/>
            <person name="Goodwin S."/>
            <person name="Spatafora J."/>
            <person name="Crous P."/>
            <person name="Grigoriev I."/>
        </authorList>
    </citation>
    <scope>NUCLEOTIDE SEQUENCE</scope>
    <source>
        <strain evidence="2">CBS 130266</strain>
    </source>
</reference>